<dbReference type="GeneID" id="82535612"/>
<proteinExistence type="inferred from homology"/>
<evidence type="ECO:0000256" key="2">
    <source>
        <dbReference type="ARBA" id="ARBA00009677"/>
    </source>
</evidence>
<comment type="caution">
    <text evidence="5">The sequence shown here is derived from an EMBL/GenBank/DDBJ whole genome shotgun (WGS) entry which is preliminary data.</text>
</comment>
<dbReference type="PANTHER" id="PTHR30435:SF19">
    <property type="entry name" value="FLAGELLAR BASAL-BODY ROD PROTEIN FLGG"/>
    <property type="match status" value="1"/>
</dbReference>
<name>A0A3D8ICW5_9HELI</name>
<dbReference type="AlphaFoldDB" id="A0A3D8ICW5"/>
<evidence type="ECO:0000313" key="6">
    <source>
        <dbReference type="Proteomes" id="UP000256650"/>
    </source>
</evidence>
<dbReference type="GO" id="GO:0071978">
    <property type="term" value="P:bacterial-type flagellum-dependent swarming motility"/>
    <property type="evidence" value="ECO:0007669"/>
    <property type="project" value="TreeGrafter"/>
</dbReference>
<gene>
    <name evidence="5" type="ORF">CQA43_04845</name>
</gene>
<comment type="similarity">
    <text evidence="2">Belongs to the flagella basal body rod proteins family.</text>
</comment>
<evidence type="ECO:0000259" key="4">
    <source>
        <dbReference type="Pfam" id="PF06429"/>
    </source>
</evidence>
<comment type="subcellular location">
    <subcellularLocation>
        <location evidence="1">Bacterial flagellum basal body</location>
    </subcellularLocation>
</comment>
<protein>
    <recommendedName>
        <fullName evidence="4">Flagellar basal-body/hook protein C-terminal domain-containing protein</fullName>
    </recommendedName>
</protein>
<dbReference type="SUPFAM" id="SSF64518">
    <property type="entry name" value="Phase 1 flagellin"/>
    <property type="match status" value="1"/>
</dbReference>
<dbReference type="Proteomes" id="UP000256650">
    <property type="component" value="Unassembled WGS sequence"/>
</dbReference>
<dbReference type="PANTHER" id="PTHR30435">
    <property type="entry name" value="FLAGELLAR PROTEIN"/>
    <property type="match status" value="1"/>
</dbReference>
<dbReference type="EMBL" id="NXLS01000004">
    <property type="protein sequence ID" value="RDU62958.1"/>
    <property type="molecule type" value="Genomic_DNA"/>
</dbReference>
<evidence type="ECO:0000256" key="1">
    <source>
        <dbReference type="ARBA" id="ARBA00004117"/>
    </source>
</evidence>
<dbReference type="OrthoDB" id="5328226at2"/>
<sequence length="80" mass="8435">MNSQNIGSYGSFYAVGVGQNTTNTTAADSTNVSQGALESSNVDLTREMTGQIVAQRGAEANVKSIQTEDSMFQTLLDIKA</sequence>
<dbReference type="RefSeq" id="WP_115551492.1">
    <property type="nucleotide sequence ID" value="NZ_CAONBV010000029.1"/>
</dbReference>
<dbReference type="Pfam" id="PF06429">
    <property type="entry name" value="Flg_bbr_C"/>
    <property type="match status" value="1"/>
</dbReference>
<dbReference type="GO" id="GO:0009425">
    <property type="term" value="C:bacterial-type flagellum basal body"/>
    <property type="evidence" value="ECO:0007669"/>
    <property type="project" value="UniProtKB-SubCell"/>
</dbReference>
<organism evidence="5 6">
    <name type="scientific">Helicobacter ganmani</name>
    <dbReference type="NCBI Taxonomy" id="60246"/>
    <lineage>
        <taxon>Bacteria</taxon>
        <taxon>Pseudomonadati</taxon>
        <taxon>Campylobacterota</taxon>
        <taxon>Epsilonproteobacteria</taxon>
        <taxon>Campylobacterales</taxon>
        <taxon>Helicobacteraceae</taxon>
        <taxon>Helicobacter</taxon>
    </lineage>
</organism>
<keyword evidence="6" id="KW-1185">Reference proteome</keyword>
<keyword evidence="3" id="KW-0975">Bacterial flagellum</keyword>
<accession>A0A3D8ICW5</accession>
<evidence type="ECO:0000313" key="5">
    <source>
        <dbReference type="EMBL" id="RDU62958.1"/>
    </source>
</evidence>
<dbReference type="InterPro" id="IPR010930">
    <property type="entry name" value="Flg_bb/hook_C_dom"/>
</dbReference>
<evidence type="ECO:0000256" key="3">
    <source>
        <dbReference type="ARBA" id="ARBA00023143"/>
    </source>
</evidence>
<feature type="domain" description="Flagellar basal-body/hook protein C-terminal" evidence="4">
    <location>
        <begin position="34"/>
        <end position="77"/>
    </location>
</feature>
<reference evidence="5 6" key="1">
    <citation type="submission" date="2018-04" db="EMBL/GenBank/DDBJ databases">
        <title>Novel Campyloabacter and Helicobacter Species and Strains.</title>
        <authorList>
            <person name="Mannion A.J."/>
            <person name="Shen Z."/>
            <person name="Fox J.G."/>
        </authorList>
    </citation>
    <scope>NUCLEOTIDE SEQUENCE [LARGE SCALE GENOMIC DNA]</scope>
    <source>
        <strain evidence="5 6">MIT 99-5101</strain>
    </source>
</reference>